<evidence type="ECO:0008006" key="3">
    <source>
        <dbReference type="Google" id="ProtNLM"/>
    </source>
</evidence>
<organism evidence="1 2">
    <name type="scientific">Ignelater luminosus</name>
    <name type="common">Cucubano</name>
    <name type="synonym">Pyrophorus luminosus</name>
    <dbReference type="NCBI Taxonomy" id="2038154"/>
    <lineage>
        <taxon>Eukaryota</taxon>
        <taxon>Metazoa</taxon>
        <taxon>Ecdysozoa</taxon>
        <taxon>Arthropoda</taxon>
        <taxon>Hexapoda</taxon>
        <taxon>Insecta</taxon>
        <taxon>Pterygota</taxon>
        <taxon>Neoptera</taxon>
        <taxon>Endopterygota</taxon>
        <taxon>Coleoptera</taxon>
        <taxon>Polyphaga</taxon>
        <taxon>Elateriformia</taxon>
        <taxon>Elateroidea</taxon>
        <taxon>Elateridae</taxon>
        <taxon>Agrypninae</taxon>
        <taxon>Pyrophorini</taxon>
        <taxon>Ignelater</taxon>
    </lineage>
</organism>
<keyword evidence="2" id="KW-1185">Reference proteome</keyword>
<protein>
    <recommendedName>
        <fullName evidence="3">HTH psq-type domain-containing protein</fullName>
    </recommendedName>
</protein>
<proteinExistence type="predicted"/>
<comment type="caution">
    <text evidence="1">The sequence shown here is derived from an EMBL/GenBank/DDBJ whole genome shotgun (WGS) entry which is preliminary data.</text>
</comment>
<dbReference type="Proteomes" id="UP000801492">
    <property type="component" value="Unassembled WGS sequence"/>
</dbReference>
<accession>A0A8K0CKR6</accession>
<evidence type="ECO:0000313" key="2">
    <source>
        <dbReference type="Proteomes" id="UP000801492"/>
    </source>
</evidence>
<reference evidence="1" key="1">
    <citation type="submission" date="2019-08" db="EMBL/GenBank/DDBJ databases">
        <title>The genome of the North American firefly Photinus pyralis.</title>
        <authorList>
            <consortium name="Photinus pyralis genome working group"/>
            <person name="Fallon T.R."/>
            <person name="Sander Lower S.E."/>
            <person name="Weng J.-K."/>
        </authorList>
    </citation>
    <scope>NUCLEOTIDE SEQUENCE</scope>
    <source>
        <strain evidence="1">TRF0915ILg1</strain>
        <tissue evidence="1">Whole body</tissue>
    </source>
</reference>
<dbReference type="AlphaFoldDB" id="A0A8K0CKR6"/>
<sequence>MNPVANVLRGPTSLRTAANAFDIKKSTLHDIVKKAKLQETLSDSKNESSEEESYGLSKYATRQVPRVIVETGKRVVGQCVSTERGTTVTFCGIILAAGGTIPPCIYISSCTNEKPPFTWLSSREIGVGDHRNICKIIGTHTKSHEKFTNMFNHKTHVSVDANNYAGNNGIALLSSPPHCTQRCNP</sequence>
<dbReference type="EMBL" id="VTPC01083440">
    <property type="protein sequence ID" value="KAF2887451.1"/>
    <property type="molecule type" value="Genomic_DNA"/>
</dbReference>
<name>A0A8K0CKR6_IGNLU</name>
<gene>
    <name evidence="1" type="ORF">ILUMI_18721</name>
</gene>
<evidence type="ECO:0000313" key="1">
    <source>
        <dbReference type="EMBL" id="KAF2887451.1"/>
    </source>
</evidence>